<sequence length="446" mass="47252">MTDAMEFECDVVVIGAGMAGLTVASRLAKCGASVVVLEKSTEIGGTARGSGGYVWTLPDAQIMSRQAASGDPKLQDVIFEEFEALVDWMRALGTQVEGPHAVMSGRGYHVDIIGYLDRCHRAIVSNGGNILRNSRVQGLLTNAGGAVCGAVVVDDADEQVAIRASWIILATGGFTADPGLTEEFIGRRDVPMRVRASKNNVGDGLVLARSVGATTATSSGFYGHMVGTSIPLDDLETMRTYGLYHSDHALLLGRDGFRFVDESLGDHMSVQSDYFVTEGAAALVWDERINRDVVTKPWIQGSPGEDRFAIAREAGARTVKAANLDDLASGLDEWGFDGSRAAETVRKFNSDMESGGIPEPERRHHRSPLAEPPYYVIEVSPAITFPYGGLRVDEHSRVLDARGAPIGGLLAVGSDVGGIMGPDYTGGLCTAGSFAIRAARTVAAGS</sequence>
<dbReference type="InterPro" id="IPR050315">
    <property type="entry name" value="FAD-oxidoreductase_2"/>
</dbReference>
<comment type="caution">
    <text evidence="6">The sequence shown here is derived from an EMBL/GenBank/DDBJ whole genome shotgun (WGS) entry which is preliminary data.</text>
</comment>
<dbReference type="OrthoDB" id="9813348at2"/>
<dbReference type="InterPro" id="IPR003953">
    <property type="entry name" value="FAD-dep_OxRdtase_2_FAD-bd"/>
</dbReference>
<evidence type="ECO:0000256" key="1">
    <source>
        <dbReference type="ARBA" id="ARBA00001974"/>
    </source>
</evidence>
<evidence type="ECO:0000256" key="3">
    <source>
        <dbReference type="ARBA" id="ARBA00022827"/>
    </source>
</evidence>
<dbReference type="Proteomes" id="UP000287519">
    <property type="component" value="Unassembled WGS sequence"/>
</dbReference>
<dbReference type="SUPFAM" id="SSF51905">
    <property type="entry name" value="FAD/NAD(P)-binding domain"/>
    <property type="match status" value="1"/>
</dbReference>
<evidence type="ECO:0000259" key="5">
    <source>
        <dbReference type="Pfam" id="PF00890"/>
    </source>
</evidence>
<evidence type="ECO:0000313" key="6">
    <source>
        <dbReference type="EMBL" id="GCE42167.1"/>
    </source>
</evidence>
<dbReference type="PANTHER" id="PTHR43400:SF7">
    <property type="entry name" value="FAD-DEPENDENT OXIDOREDUCTASE 2 FAD BINDING DOMAIN-CONTAINING PROTEIN"/>
    <property type="match status" value="1"/>
</dbReference>
<dbReference type="RefSeq" id="WP_124394151.1">
    <property type="nucleotide sequence ID" value="NZ_BHYM01000050.1"/>
</dbReference>
<dbReference type="PRINTS" id="PR00411">
    <property type="entry name" value="PNDRDTASEI"/>
</dbReference>
<dbReference type="InterPro" id="IPR036188">
    <property type="entry name" value="FAD/NAD-bd_sf"/>
</dbReference>
<evidence type="ECO:0000313" key="7">
    <source>
        <dbReference type="Proteomes" id="UP000287519"/>
    </source>
</evidence>
<reference evidence="6 7" key="1">
    <citation type="submission" date="2018-11" db="EMBL/GenBank/DDBJ databases">
        <title>Microbial catabolism of amino acid.</title>
        <authorList>
            <person name="Hibi M."/>
            <person name="Ogawa J."/>
        </authorList>
    </citation>
    <scope>NUCLEOTIDE SEQUENCE [LARGE SCALE GENOMIC DNA]</scope>
    <source>
        <strain evidence="6 7">C31-06</strain>
    </source>
</reference>
<gene>
    <name evidence="6" type="ORF">Rhow_006106</name>
</gene>
<keyword evidence="4" id="KW-0560">Oxidoreductase</keyword>
<accession>A0A402CF36</accession>
<comment type="cofactor">
    <cofactor evidence="1">
        <name>FAD</name>
        <dbReference type="ChEBI" id="CHEBI:57692"/>
    </cofactor>
</comment>
<proteinExistence type="predicted"/>
<organism evidence="6 7">
    <name type="scientific">Rhodococcus wratislaviensis</name>
    <name type="common">Tsukamurella wratislaviensis</name>
    <dbReference type="NCBI Taxonomy" id="44752"/>
    <lineage>
        <taxon>Bacteria</taxon>
        <taxon>Bacillati</taxon>
        <taxon>Actinomycetota</taxon>
        <taxon>Actinomycetes</taxon>
        <taxon>Mycobacteriales</taxon>
        <taxon>Nocardiaceae</taxon>
        <taxon>Rhodococcus</taxon>
    </lineage>
</organism>
<evidence type="ECO:0000256" key="2">
    <source>
        <dbReference type="ARBA" id="ARBA00022630"/>
    </source>
</evidence>
<dbReference type="SUPFAM" id="SSF56425">
    <property type="entry name" value="Succinate dehydrogenase/fumarate reductase flavoprotein, catalytic domain"/>
    <property type="match status" value="1"/>
</dbReference>
<keyword evidence="3" id="KW-0274">FAD</keyword>
<evidence type="ECO:0000256" key="4">
    <source>
        <dbReference type="ARBA" id="ARBA00023002"/>
    </source>
</evidence>
<protein>
    <submittedName>
        <fullName evidence="6">Fumarate reductase flavoprotein subunit</fullName>
    </submittedName>
</protein>
<feature type="domain" description="FAD-dependent oxidoreductase 2 FAD-binding" evidence="5">
    <location>
        <begin position="10"/>
        <end position="426"/>
    </location>
</feature>
<dbReference type="Pfam" id="PF00890">
    <property type="entry name" value="FAD_binding_2"/>
    <property type="match status" value="1"/>
</dbReference>
<dbReference type="PANTHER" id="PTHR43400">
    <property type="entry name" value="FUMARATE REDUCTASE"/>
    <property type="match status" value="1"/>
</dbReference>
<dbReference type="AlphaFoldDB" id="A0A402CF36"/>
<dbReference type="Gene3D" id="3.50.50.60">
    <property type="entry name" value="FAD/NAD(P)-binding domain"/>
    <property type="match status" value="1"/>
</dbReference>
<dbReference type="Gene3D" id="3.90.700.10">
    <property type="entry name" value="Succinate dehydrogenase/fumarate reductase flavoprotein, catalytic domain"/>
    <property type="match status" value="1"/>
</dbReference>
<dbReference type="GO" id="GO:0033765">
    <property type="term" value="F:steroid dehydrogenase activity, acting on the CH-CH group of donors"/>
    <property type="evidence" value="ECO:0007669"/>
    <property type="project" value="UniProtKB-ARBA"/>
</dbReference>
<dbReference type="EMBL" id="BHYM01000050">
    <property type="protein sequence ID" value="GCE42167.1"/>
    <property type="molecule type" value="Genomic_DNA"/>
</dbReference>
<dbReference type="InterPro" id="IPR027477">
    <property type="entry name" value="Succ_DH/fumarate_Rdtase_cat_sf"/>
</dbReference>
<keyword evidence="2" id="KW-0285">Flavoprotein</keyword>
<name>A0A402CF36_RHOWR</name>
<keyword evidence="7" id="KW-1185">Reference proteome</keyword>